<proteinExistence type="predicted"/>
<accession>D6PCB7</accession>
<dbReference type="Gene3D" id="1.10.132.60">
    <property type="entry name" value="DNA polymerase family B, C-terminal domain"/>
    <property type="match status" value="1"/>
</dbReference>
<evidence type="ECO:0000256" key="2">
    <source>
        <dbReference type="ARBA" id="ARBA00022679"/>
    </source>
</evidence>
<keyword evidence="4" id="KW-0239">DNA-directed DNA polymerase</keyword>
<sequence length="91" mass="9764">MAQVRVAKARIALGLGFTSGMKVSYVVTDASVSPMTVKPWLETEEGGGITGYDGRFYAERLAAALGRITEAFGWNAKELIAGNKQTSLFSF</sequence>
<name>D6PCB7_9ARCH</name>
<dbReference type="AlphaFoldDB" id="D6PCB7"/>
<protein>
    <recommendedName>
        <fullName evidence="1">DNA-directed DNA polymerase</fullName>
        <ecNumber evidence="1">2.7.7.7</ecNumber>
    </recommendedName>
</protein>
<dbReference type="GO" id="GO:0003887">
    <property type="term" value="F:DNA-directed DNA polymerase activity"/>
    <property type="evidence" value="ECO:0007669"/>
    <property type="project" value="UniProtKB-KW"/>
</dbReference>
<evidence type="ECO:0000256" key="1">
    <source>
        <dbReference type="ARBA" id="ARBA00012417"/>
    </source>
</evidence>
<evidence type="ECO:0000256" key="4">
    <source>
        <dbReference type="ARBA" id="ARBA00022932"/>
    </source>
</evidence>
<evidence type="ECO:0000256" key="3">
    <source>
        <dbReference type="ARBA" id="ARBA00022695"/>
    </source>
</evidence>
<reference evidence="5" key="1">
    <citation type="journal article" date="2010" name="ISME J.">
        <title>Metagenome of the Mediterranean deep chlorophyll maximum studied by direct and fosmid library 454 pyrosequencing.</title>
        <authorList>
            <person name="Ghai R."/>
            <person name="Martin-Cuadrado A.B."/>
            <person name="Molto A.G."/>
            <person name="Heredia I.G."/>
            <person name="Cabrera R."/>
            <person name="Martin J."/>
            <person name="Verdu M."/>
            <person name="Deschamps P."/>
            <person name="Moreira D."/>
            <person name="Lopez-Garcia P."/>
            <person name="Mira A."/>
            <person name="Rodriguez-Valera F."/>
        </authorList>
    </citation>
    <scope>NUCLEOTIDE SEQUENCE</scope>
</reference>
<keyword evidence="3" id="KW-0548">Nucleotidyltransferase</keyword>
<organism evidence="5">
    <name type="scientific">uncultured archaeon MedDCM-OCT-S11-C473</name>
    <dbReference type="NCBI Taxonomy" id="743104"/>
    <lineage>
        <taxon>Archaea</taxon>
        <taxon>environmental samples</taxon>
    </lineage>
</organism>
<evidence type="ECO:0000313" key="5">
    <source>
        <dbReference type="EMBL" id="ADD93368.1"/>
    </source>
</evidence>
<dbReference type="InterPro" id="IPR042087">
    <property type="entry name" value="DNA_pol_B_thumb"/>
</dbReference>
<dbReference type="EC" id="2.7.7.7" evidence="1"/>
<dbReference type="EMBL" id="GU942978">
    <property type="protein sequence ID" value="ADD93368.1"/>
    <property type="molecule type" value="Genomic_DNA"/>
</dbReference>
<keyword evidence="2" id="KW-0808">Transferase</keyword>